<comment type="caution">
    <text evidence="1">The sequence shown here is derived from an EMBL/GenBank/DDBJ whole genome shotgun (WGS) entry which is preliminary data.</text>
</comment>
<sequence>MPHFDAYKPDTKFNKERFIDFLKVDLTPDIKNIYCFDDAIGIDADYMFSFNCDTTTARKIIEKHQLKLDKETADYAFGLQHDFDWWDKKKIVNLDLYSWQGDHQYFKYFWYDKTEQKAYYFDFDM</sequence>
<dbReference type="EMBL" id="JADWYR010000002">
    <property type="protein sequence ID" value="MBG9377960.1"/>
    <property type="molecule type" value="Genomic_DNA"/>
</dbReference>
<dbReference type="Proteomes" id="UP000628448">
    <property type="component" value="Unassembled WGS sequence"/>
</dbReference>
<gene>
    <name evidence="1" type="ORF">I5907_17105</name>
</gene>
<evidence type="ECO:0000313" key="2">
    <source>
        <dbReference type="Proteomes" id="UP000628448"/>
    </source>
</evidence>
<proteinExistence type="predicted"/>
<reference evidence="1" key="1">
    <citation type="submission" date="2020-11" db="EMBL/GenBank/DDBJ databases">
        <title>Bacterial whole genome sequence for Panacibacter sp. DH6.</title>
        <authorList>
            <person name="Le V."/>
            <person name="Ko S."/>
            <person name="Ahn C.-Y."/>
            <person name="Oh H.-M."/>
        </authorList>
    </citation>
    <scope>NUCLEOTIDE SEQUENCE</scope>
    <source>
        <strain evidence="1">DH6</strain>
    </source>
</reference>
<protein>
    <submittedName>
        <fullName evidence="1">Uncharacterized protein</fullName>
    </submittedName>
</protein>
<keyword evidence="2" id="KW-1185">Reference proteome</keyword>
<accession>A0A931MC90</accession>
<organism evidence="1 2">
    <name type="scientific">Panacibacter microcysteis</name>
    <dbReference type="NCBI Taxonomy" id="2793269"/>
    <lineage>
        <taxon>Bacteria</taxon>
        <taxon>Pseudomonadati</taxon>
        <taxon>Bacteroidota</taxon>
        <taxon>Chitinophagia</taxon>
        <taxon>Chitinophagales</taxon>
        <taxon>Chitinophagaceae</taxon>
        <taxon>Panacibacter</taxon>
    </lineage>
</organism>
<evidence type="ECO:0000313" key="1">
    <source>
        <dbReference type="EMBL" id="MBG9377960.1"/>
    </source>
</evidence>
<name>A0A931MC90_9BACT</name>
<dbReference type="AlphaFoldDB" id="A0A931MC90"/>